<keyword evidence="2" id="KW-1185">Reference proteome</keyword>
<dbReference type="EMBL" id="JBHTCF010000003">
    <property type="protein sequence ID" value="MFC7304736.1"/>
    <property type="molecule type" value="Genomic_DNA"/>
</dbReference>
<organism evidence="1 2">
    <name type="scientific">Streptomyces monticola</name>
    <dbReference type="NCBI Taxonomy" id="2666263"/>
    <lineage>
        <taxon>Bacteria</taxon>
        <taxon>Bacillati</taxon>
        <taxon>Actinomycetota</taxon>
        <taxon>Actinomycetes</taxon>
        <taxon>Kitasatosporales</taxon>
        <taxon>Streptomycetaceae</taxon>
        <taxon>Streptomyces</taxon>
    </lineage>
</organism>
<evidence type="ECO:0000313" key="2">
    <source>
        <dbReference type="Proteomes" id="UP001596523"/>
    </source>
</evidence>
<dbReference type="RefSeq" id="WP_381829453.1">
    <property type="nucleotide sequence ID" value="NZ_JBHTCF010000003.1"/>
</dbReference>
<accession>A0ABW2JFB8</accession>
<name>A0ABW2JFB8_9ACTN</name>
<dbReference type="Proteomes" id="UP001596523">
    <property type="component" value="Unassembled WGS sequence"/>
</dbReference>
<comment type="caution">
    <text evidence="1">The sequence shown here is derived from an EMBL/GenBank/DDBJ whole genome shotgun (WGS) entry which is preliminary data.</text>
</comment>
<sequence>MVSGTRPEAQPENTPRVLLREWTDGLRQQLLLLEKVHLDEHFPFDFTPGSLTALEAHLLERDERARKSGDLEAAEGQAEFEECAVAYLGEVLLGVGGGAWGWNTRPVGDLPGQPVVSPDPELELAPVAPLLLISHALRVRTGAAFAGEVERLRQAVAARRRAVAGWEPVKAHSPGVDPRAPLPHDPALTAWLAEREQALGDWAEDAFGGAWDRNFHPDSLDRLAAAVRRRFATAAEFDAARDEPFVQGACWYLGEVIRRNKGAMWQYIPFDPHAGPGAPGSPEHTWTGMPFVDQPDKRAGGTTIPLYCLRELPQHPDILGDVLLWFRPCSYAQVGALLQRMGMVSGETVDGVLARYDEWAHEDLPPGEVAGALEAFGVAVSAHADDVDDLEESYTGILERAAALTDGAVTITDVRLRADGDDDEVLEFRRNGVLKTHSTEHQSDDYLDHLAVDMFMDDVNPDPADDPRRFHLVMHVELKGRTYDTYYVFATPGQASVLEQQLGLDLR</sequence>
<gene>
    <name evidence="1" type="ORF">ACFQVC_10960</name>
</gene>
<proteinExistence type="predicted"/>
<protein>
    <submittedName>
        <fullName evidence="1">Uncharacterized protein</fullName>
    </submittedName>
</protein>
<reference evidence="2" key="1">
    <citation type="journal article" date="2019" name="Int. J. Syst. Evol. Microbiol.">
        <title>The Global Catalogue of Microorganisms (GCM) 10K type strain sequencing project: providing services to taxonomists for standard genome sequencing and annotation.</title>
        <authorList>
            <consortium name="The Broad Institute Genomics Platform"/>
            <consortium name="The Broad Institute Genome Sequencing Center for Infectious Disease"/>
            <person name="Wu L."/>
            <person name="Ma J."/>
        </authorList>
    </citation>
    <scope>NUCLEOTIDE SEQUENCE [LARGE SCALE GENOMIC DNA]</scope>
    <source>
        <strain evidence="2">SYNS20</strain>
    </source>
</reference>
<evidence type="ECO:0000313" key="1">
    <source>
        <dbReference type="EMBL" id="MFC7304736.1"/>
    </source>
</evidence>